<protein>
    <submittedName>
        <fullName evidence="2">Uncharacterized protein</fullName>
    </submittedName>
</protein>
<evidence type="ECO:0000313" key="2">
    <source>
        <dbReference type="EMBL" id="MPM54218.1"/>
    </source>
</evidence>
<feature type="region of interest" description="Disordered" evidence="1">
    <location>
        <begin position="23"/>
        <end position="58"/>
    </location>
</feature>
<reference evidence="2" key="1">
    <citation type="submission" date="2019-08" db="EMBL/GenBank/DDBJ databases">
        <authorList>
            <person name="Kucharzyk K."/>
            <person name="Murdoch R.W."/>
            <person name="Higgins S."/>
            <person name="Loffler F."/>
        </authorList>
    </citation>
    <scope>NUCLEOTIDE SEQUENCE</scope>
</reference>
<organism evidence="2">
    <name type="scientific">bioreactor metagenome</name>
    <dbReference type="NCBI Taxonomy" id="1076179"/>
    <lineage>
        <taxon>unclassified sequences</taxon>
        <taxon>metagenomes</taxon>
        <taxon>ecological metagenomes</taxon>
    </lineage>
</organism>
<dbReference type="AlphaFoldDB" id="A0A645AN79"/>
<comment type="caution">
    <text evidence="2">The sequence shown here is derived from an EMBL/GenBank/DDBJ whole genome shotgun (WGS) entry which is preliminary data.</text>
</comment>
<proteinExistence type="predicted"/>
<name>A0A645AN79_9ZZZZ</name>
<accession>A0A645AN79</accession>
<feature type="compositionally biased region" description="Gly residues" evidence="1">
    <location>
        <begin position="45"/>
        <end position="58"/>
    </location>
</feature>
<dbReference type="EMBL" id="VSSQ01014703">
    <property type="protein sequence ID" value="MPM54218.1"/>
    <property type="molecule type" value="Genomic_DNA"/>
</dbReference>
<evidence type="ECO:0000256" key="1">
    <source>
        <dbReference type="SAM" id="MobiDB-lite"/>
    </source>
</evidence>
<gene>
    <name evidence="2" type="ORF">SDC9_100992</name>
</gene>
<sequence length="58" mass="5356">MMVAGSAPAQIVVTGAQGLVRTAEVGGGEGDQPGVDPVDEFAGEGADGGSVGGCGGLP</sequence>